<dbReference type="Proteomes" id="UP001498421">
    <property type="component" value="Unassembled WGS sequence"/>
</dbReference>
<feature type="compositionally biased region" description="Basic and acidic residues" evidence="8">
    <location>
        <begin position="73"/>
        <end position="86"/>
    </location>
</feature>
<name>A0ABR1I8V5_9HYPO</name>
<keyword evidence="7" id="KW-0539">Nucleus</keyword>
<gene>
    <name evidence="10" type="ORF">QQZ08_003407</name>
</gene>
<reference evidence="10 11" key="1">
    <citation type="journal article" date="2025" name="Microbiol. Resour. Announc.">
        <title>Draft genome sequences for Neonectria magnoliae and Neonectria punicea, canker pathogens of Liriodendron tulipifera and Acer saccharum in West Virginia.</title>
        <authorList>
            <person name="Petronek H.M."/>
            <person name="Kasson M.T."/>
            <person name="Metheny A.M."/>
            <person name="Stauder C.M."/>
            <person name="Lovett B."/>
            <person name="Lynch S.C."/>
            <person name="Garnas J.R."/>
            <person name="Kasson L.R."/>
            <person name="Stajich J.E."/>
        </authorList>
    </citation>
    <scope>NUCLEOTIDE SEQUENCE [LARGE SCALE GENOMIC DNA]</scope>
    <source>
        <strain evidence="10 11">NRRL 64651</strain>
    </source>
</reference>
<comment type="subcellular location">
    <subcellularLocation>
        <location evidence="1">Nucleus</location>
    </subcellularLocation>
</comment>
<organism evidence="10 11">
    <name type="scientific">Neonectria magnoliae</name>
    <dbReference type="NCBI Taxonomy" id="2732573"/>
    <lineage>
        <taxon>Eukaryota</taxon>
        <taxon>Fungi</taxon>
        <taxon>Dikarya</taxon>
        <taxon>Ascomycota</taxon>
        <taxon>Pezizomycotina</taxon>
        <taxon>Sordariomycetes</taxon>
        <taxon>Hypocreomycetidae</taxon>
        <taxon>Hypocreales</taxon>
        <taxon>Nectriaceae</taxon>
        <taxon>Neonectria</taxon>
    </lineage>
</organism>
<feature type="compositionally biased region" description="Basic residues" evidence="8">
    <location>
        <begin position="270"/>
        <end position="283"/>
    </location>
</feature>
<protein>
    <recommendedName>
        <fullName evidence="9">Pinin/SDK/MemA protein domain-containing protein</fullName>
    </recommendedName>
</protein>
<keyword evidence="11" id="KW-1185">Reference proteome</keyword>
<evidence type="ECO:0000256" key="1">
    <source>
        <dbReference type="ARBA" id="ARBA00004123"/>
    </source>
</evidence>
<keyword evidence="6" id="KW-0508">mRNA splicing</keyword>
<feature type="compositionally biased region" description="Basic and acidic residues" evidence="8">
    <location>
        <begin position="110"/>
        <end position="128"/>
    </location>
</feature>
<feature type="compositionally biased region" description="Basic and acidic residues" evidence="8">
    <location>
        <begin position="21"/>
        <end position="60"/>
    </location>
</feature>
<feature type="region of interest" description="Disordered" evidence="8">
    <location>
        <begin position="207"/>
        <end position="290"/>
    </location>
</feature>
<dbReference type="EMBL" id="JAZAVK010000023">
    <property type="protein sequence ID" value="KAK7430017.1"/>
    <property type="molecule type" value="Genomic_DNA"/>
</dbReference>
<dbReference type="PANTHER" id="PTHR12707">
    <property type="entry name" value="PINN"/>
    <property type="match status" value="1"/>
</dbReference>
<evidence type="ECO:0000256" key="3">
    <source>
        <dbReference type="ARBA" id="ARBA00022664"/>
    </source>
</evidence>
<comment type="caution">
    <text evidence="10">The sequence shown here is derived from an EMBL/GenBank/DDBJ whole genome shotgun (WGS) entry which is preliminary data.</text>
</comment>
<feature type="compositionally biased region" description="Low complexity" evidence="8">
    <location>
        <begin position="93"/>
        <end position="107"/>
    </location>
</feature>
<keyword evidence="3" id="KW-0507">mRNA processing</keyword>
<evidence type="ECO:0000256" key="2">
    <source>
        <dbReference type="ARBA" id="ARBA00010386"/>
    </source>
</evidence>
<evidence type="ECO:0000256" key="8">
    <source>
        <dbReference type="SAM" id="MobiDB-lite"/>
    </source>
</evidence>
<dbReference type="Pfam" id="PF04696">
    <property type="entry name" value="Pinin_SDK_memA"/>
    <property type="match status" value="1"/>
</dbReference>
<evidence type="ECO:0000256" key="4">
    <source>
        <dbReference type="ARBA" id="ARBA00023015"/>
    </source>
</evidence>
<feature type="domain" description="Pinin/SDK/MemA protein" evidence="9">
    <location>
        <begin position="82"/>
        <end position="197"/>
    </location>
</feature>
<accession>A0ABR1I8V5</accession>
<sequence>MDGATLKTSVDVSPLGTAEPDSLKRKASRDGDQDASPKRVRHDDDDYDSAERRPRRDSPQGRRGSYGSTPNADYDRRKSATQEEKKRGKRLFGGLLSTLSQTTGSSQQKRRLEIERRQQERQQKQRIEDDKVRAEKLSRLTGIRLAEQVVFEEEVMRNKHSKLLAMAKFLRTKSHPQICYLPWKLTPEQVDQIDDQVRNAKATVDRELEAFNTRKQRRERDHGRSTRPARPVTPRESSVSVLPSEDSTDKPSRSTNGSDQPAKASDKEKSQHHHHHHHHHHHNHHDESADVLEEADEDMVIY</sequence>
<dbReference type="PANTHER" id="PTHR12707:SF0">
    <property type="entry name" value="PININ"/>
    <property type="match status" value="1"/>
</dbReference>
<proteinExistence type="inferred from homology"/>
<dbReference type="InterPro" id="IPR039853">
    <property type="entry name" value="Pinin"/>
</dbReference>
<evidence type="ECO:0000256" key="6">
    <source>
        <dbReference type="ARBA" id="ARBA00023187"/>
    </source>
</evidence>
<evidence type="ECO:0000313" key="11">
    <source>
        <dbReference type="Proteomes" id="UP001498421"/>
    </source>
</evidence>
<feature type="region of interest" description="Disordered" evidence="8">
    <location>
        <begin position="1"/>
        <end position="128"/>
    </location>
</feature>
<evidence type="ECO:0000259" key="9">
    <source>
        <dbReference type="Pfam" id="PF04696"/>
    </source>
</evidence>
<dbReference type="InterPro" id="IPR006786">
    <property type="entry name" value="Pinin_SDK_MemA"/>
</dbReference>
<feature type="compositionally biased region" description="Polar residues" evidence="8">
    <location>
        <begin position="1"/>
        <end position="11"/>
    </location>
</feature>
<evidence type="ECO:0000256" key="5">
    <source>
        <dbReference type="ARBA" id="ARBA00023163"/>
    </source>
</evidence>
<evidence type="ECO:0000313" key="10">
    <source>
        <dbReference type="EMBL" id="KAK7430017.1"/>
    </source>
</evidence>
<keyword evidence="5" id="KW-0804">Transcription</keyword>
<evidence type="ECO:0000256" key="7">
    <source>
        <dbReference type="ARBA" id="ARBA00023242"/>
    </source>
</evidence>
<keyword evidence="4" id="KW-0805">Transcription regulation</keyword>
<comment type="similarity">
    <text evidence="2">Belongs to the pinin family.</text>
</comment>